<dbReference type="SUPFAM" id="SSF52540">
    <property type="entry name" value="P-loop containing nucleoside triphosphate hydrolases"/>
    <property type="match status" value="1"/>
</dbReference>
<dbReference type="CDD" id="cd00009">
    <property type="entry name" value="AAA"/>
    <property type="match status" value="1"/>
</dbReference>
<dbReference type="Gene3D" id="3.40.50.300">
    <property type="entry name" value="P-loop containing nucleotide triphosphate hydrolases"/>
    <property type="match status" value="1"/>
</dbReference>
<dbReference type="PANTHER" id="PTHR30050:SF4">
    <property type="entry name" value="ATP-BINDING PROTEIN RV3427C IN INSERTION SEQUENCE-RELATED"/>
    <property type="match status" value="1"/>
</dbReference>
<name>A0A0F9CUL2_9ZZZZ</name>
<dbReference type="Pfam" id="PF01695">
    <property type="entry name" value="IstB_IS21"/>
    <property type="match status" value="1"/>
</dbReference>
<dbReference type="AlphaFoldDB" id="A0A0F9CUL2"/>
<organism evidence="2">
    <name type="scientific">marine sediment metagenome</name>
    <dbReference type="NCBI Taxonomy" id="412755"/>
    <lineage>
        <taxon>unclassified sequences</taxon>
        <taxon>metagenomes</taxon>
        <taxon>ecological metagenomes</taxon>
    </lineage>
</organism>
<dbReference type="GO" id="GO:0005524">
    <property type="term" value="F:ATP binding"/>
    <property type="evidence" value="ECO:0007669"/>
    <property type="project" value="InterPro"/>
</dbReference>
<dbReference type="EMBL" id="LAZR01034486">
    <property type="protein sequence ID" value="KKL45166.1"/>
    <property type="molecule type" value="Genomic_DNA"/>
</dbReference>
<evidence type="ECO:0000313" key="2">
    <source>
        <dbReference type="EMBL" id="KKL45166.1"/>
    </source>
</evidence>
<dbReference type="InterPro" id="IPR027417">
    <property type="entry name" value="P-loop_NTPase"/>
</dbReference>
<feature type="domain" description="IstB-like ATP-binding" evidence="1">
    <location>
        <begin position="42"/>
        <end position="204"/>
    </location>
</feature>
<evidence type="ECO:0000259" key="1">
    <source>
        <dbReference type="Pfam" id="PF01695"/>
    </source>
</evidence>
<proteinExistence type="predicted"/>
<dbReference type="InterPro" id="IPR002611">
    <property type="entry name" value="IstB_ATP-bd"/>
</dbReference>
<reference evidence="2" key="1">
    <citation type="journal article" date="2015" name="Nature">
        <title>Complex archaea that bridge the gap between prokaryotes and eukaryotes.</title>
        <authorList>
            <person name="Spang A."/>
            <person name="Saw J.H."/>
            <person name="Jorgensen S.L."/>
            <person name="Zaremba-Niedzwiedzka K."/>
            <person name="Martijn J."/>
            <person name="Lind A.E."/>
            <person name="van Eijk R."/>
            <person name="Schleper C."/>
            <person name="Guy L."/>
            <person name="Ettema T.J."/>
        </authorList>
    </citation>
    <scope>NUCLEOTIDE SEQUENCE</scope>
</reference>
<protein>
    <recommendedName>
        <fullName evidence="1">IstB-like ATP-binding domain-containing protein</fullName>
    </recommendedName>
</protein>
<dbReference type="PANTHER" id="PTHR30050">
    <property type="entry name" value="CHROMOSOMAL REPLICATION INITIATOR PROTEIN DNAA"/>
    <property type="match status" value="1"/>
</dbReference>
<comment type="caution">
    <text evidence="2">The sequence shown here is derived from an EMBL/GenBank/DDBJ whole genome shotgun (WGS) entry which is preliminary data.</text>
</comment>
<accession>A0A0F9CUL2</accession>
<gene>
    <name evidence="2" type="ORF">LCGC14_2358380</name>
</gene>
<sequence length="234" mass="26791">METSLSTDCEYCNGFGSLYPIRDGVVIYSETTPCICTQKELKEKKQQRLLESCSLPPFADKMTFENFEMYVEVKEAYQLAKKMADEPGVLRWLGLIGQNGNGKTHLAVAICKAWIDAGFPARYAFVSLLLDELREGFKKEDAENSYEGKFRYYCNIPLLLLDDFGTESKTVWVQEKLDTLIDYRLMNNLSLIVTSNLSLDEMPSRIRSRLMRHSKGSIVGIMAEDYSLRRKRNG</sequence>
<dbReference type="GO" id="GO:0006260">
    <property type="term" value="P:DNA replication"/>
    <property type="evidence" value="ECO:0007669"/>
    <property type="project" value="TreeGrafter"/>
</dbReference>